<protein>
    <recommendedName>
        <fullName evidence="4">Chorein N-terminal domain-containing protein</fullName>
    </recommendedName>
</protein>
<dbReference type="PANTHER" id="PTHR16166:SF93">
    <property type="entry name" value="INTERMEMBRANE LIPID TRANSFER PROTEIN VPS13"/>
    <property type="match status" value="1"/>
</dbReference>
<dbReference type="Proteomes" id="UP000654370">
    <property type="component" value="Unassembled WGS sequence"/>
</dbReference>
<accession>A0A8H7Q575</accession>
<dbReference type="Pfam" id="PF12624">
    <property type="entry name" value="VPS13_N"/>
    <property type="match status" value="1"/>
</dbReference>
<reference evidence="5" key="1">
    <citation type="submission" date="2020-12" db="EMBL/GenBank/DDBJ databases">
        <title>Metabolic potential, ecology and presence of endohyphal bacteria is reflected in genomic diversity of Mucoromycotina.</title>
        <authorList>
            <person name="Muszewska A."/>
            <person name="Okrasinska A."/>
            <person name="Steczkiewicz K."/>
            <person name="Drgas O."/>
            <person name="Orlowska M."/>
            <person name="Perlinska-Lenart U."/>
            <person name="Aleksandrzak-Piekarczyk T."/>
            <person name="Szatraj K."/>
            <person name="Zielenkiewicz U."/>
            <person name="Pilsyk S."/>
            <person name="Malc E."/>
            <person name="Mieczkowski P."/>
            <person name="Kruszewska J.S."/>
            <person name="Biernat P."/>
            <person name="Pawlowska J."/>
        </authorList>
    </citation>
    <scope>NUCLEOTIDE SEQUENCE</scope>
    <source>
        <strain evidence="5">WA0000067209</strain>
    </source>
</reference>
<dbReference type="OrthoDB" id="428159at2759"/>
<dbReference type="InterPro" id="IPR026847">
    <property type="entry name" value="VPS13"/>
</dbReference>
<gene>
    <name evidence="5" type="ORF">INT43_002620</name>
</gene>
<dbReference type="GO" id="GO:0045324">
    <property type="term" value="P:late endosome to vacuole transport"/>
    <property type="evidence" value="ECO:0007669"/>
    <property type="project" value="TreeGrafter"/>
</dbReference>
<dbReference type="GO" id="GO:0006623">
    <property type="term" value="P:protein targeting to vacuole"/>
    <property type="evidence" value="ECO:0007669"/>
    <property type="project" value="TreeGrafter"/>
</dbReference>
<keyword evidence="6" id="KW-1185">Reference proteome</keyword>
<dbReference type="InterPro" id="IPR026854">
    <property type="entry name" value="VPS13_N"/>
</dbReference>
<proteinExistence type="inferred from homology"/>
<keyword evidence="2" id="KW-0813">Transport</keyword>
<feature type="region of interest" description="Disordered" evidence="3">
    <location>
        <begin position="103"/>
        <end position="148"/>
    </location>
</feature>
<evidence type="ECO:0000256" key="2">
    <source>
        <dbReference type="ARBA" id="ARBA00022448"/>
    </source>
</evidence>
<feature type="domain" description="Chorein N-terminal" evidence="4">
    <location>
        <begin position="1"/>
        <end position="432"/>
    </location>
</feature>
<dbReference type="GO" id="GO:0007005">
    <property type="term" value="P:mitochondrion organization"/>
    <property type="evidence" value="ECO:0007669"/>
    <property type="project" value="TreeGrafter"/>
</dbReference>
<evidence type="ECO:0000259" key="4">
    <source>
        <dbReference type="Pfam" id="PF12624"/>
    </source>
</evidence>
<comment type="similarity">
    <text evidence="1">Belongs to the VPS13 family.</text>
</comment>
<evidence type="ECO:0000256" key="1">
    <source>
        <dbReference type="ARBA" id="ARBA00006545"/>
    </source>
</evidence>
<sequence length="436" mass="50078">MLESLVTTLLNRFLGAYISNLNYNQMRIGIWNGVSTEREVKLNNLQLKKEALDKFDLPIDVVRGHLGELTLSIPWSNLKTKPVQVYIKDVYVLAVPRNESTITAEEERQRAQQRKQEKLANAELIGNSSSMQKKSSSEENSNPQEEAKNDSFMNQLVSKIVDNLQISLNNIHVRYEDEISNPGHPFAAGVTLSEISAISTNGDWVPTFISELTNTTHKLATLESLSVYLNTDTELLAGVSPEDFVNKFYTMISKADNTQCDNQYVLKPVSGTGKVKLNKQYGEATPKFDVNMLFEELGFVLNEEQYSDTILTVDLFHAVLKRQQVHNLKYRALRPANPKTPKTHPREFFQFAQNAVLEHIHDKNYRWSWDHFRQRRDDRKEYISSYVANALGKATAKQKETLKKLEEKLSFEDIRFYRSMSKSQLKKERATIGKNY</sequence>
<evidence type="ECO:0000313" key="5">
    <source>
        <dbReference type="EMBL" id="KAG2186182.1"/>
    </source>
</evidence>
<organism evidence="5 6">
    <name type="scientific">Mortierella isabellina</name>
    <name type="common">Filamentous fungus</name>
    <name type="synonym">Umbelopsis isabellina</name>
    <dbReference type="NCBI Taxonomy" id="91625"/>
    <lineage>
        <taxon>Eukaryota</taxon>
        <taxon>Fungi</taxon>
        <taxon>Fungi incertae sedis</taxon>
        <taxon>Mucoromycota</taxon>
        <taxon>Mucoromycotina</taxon>
        <taxon>Umbelopsidomycetes</taxon>
        <taxon>Umbelopsidales</taxon>
        <taxon>Umbelopsidaceae</taxon>
        <taxon>Umbelopsis</taxon>
    </lineage>
</organism>
<comment type="caution">
    <text evidence="5">The sequence shown here is derived from an EMBL/GenBank/DDBJ whole genome shotgun (WGS) entry which is preliminary data.</text>
</comment>
<evidence type="ECO:0000256" key="3">
    <source>
        <dbReference type="SAM" id="MobiDB-lite"/>
    </source>
</evidence>
<feature type="compositionally biased region" description="Basic and acidic residues" evidence="3">
    <location>
        <begin position="105"/>
        <end position="120"/>
    </location>
</feature>
<dbReference type="PANTHER" id="PTHR16166">
    <property type="entry name" value="VACUOLAR PROTEIN SORTING-ASSOCIATED PROTEIN VPS13"/>
    <property type="match status" value="1"/>
</dbReference>
<feature type="compositionally biased region" description="Low complexity" evidence="3">
    <location>
        <begin position="127"/>
        <end position="144"/>
    </location>
</feature>
<dbReference type="AlphaFoldDB" id="A0A8H7Q575"/>
<name>A0A8H7Q575_MORIS</name>
<evidence type="ECO:0000313" key="6">
    <source>
        <dbReference type="Proteomes" id="UP000654370"/>
    </source>
</evidence>
<dbReference type="EMBL" id="JAEPQZ010000001">
    <property type="protein sequence ID" value="KAG2186182.1"/>
    <property type="molecule type" value="Genomic_DNA"/>
</dbReference>
<dbReference type="GO" id="GO:0045053">
    <property type="term" value="P:protein retention in Golgi apparatus"/>
    <property type="evidence" value="ECO:0007669"/>
    <property type="project" value="TreeGrafter"/>
</dbReference>